<evidence type="ECO:0000256" key="1">
    <source>
        <dbReference type="ARBA" id="ARBA00002286"/>
    </source>
</evidence>
<dbReference type="InterPro" id="IPR012337">
    <property type="entry name" value="RNaseH-like_sf"/>
</dbReference>
<dbReference type="EMBL" id="WMIB01000050">
    <property type="protein sequence ID" value="MTH55806.1"/>
    <property type="molecule type" value="Genomic_DNA"/>
</dbReference>
<dbReference type="Pfam" id="PF13276">
    <property type="entry name" value="HTH_21"/>
    <property type="match status" value="1"/>
</dbReference>
<evidence type="ECO:0000313" key="4">
    <source>
        <dbReference type="Proteomes" id="UP000434639"/>
    </source>
</evidence>
<name>A0A7X2SBS0_9BACI</name>
<evidence type="ECO:0000259" key="2">
    <source>
        <dbReference type="PROSITE" id="PS50994"/>
    </source>
</evidence>
<organism evidence="3 4">
    <name type="scientific">Metabacillus mangrovi</name>
    <dbReference type="NCBI Taxonomy" id="1491830"/>
    <lineage>
        <taxon>Bacteria</taxon>
        <taxon>Bacillati</taxon>
        <taxon>Bacillota</taxon>
        <taxon>Bacilli</taxon>
        <taxon>Bacillales</taxon>
        <taxon>Bacillaceae</taxon>
        <taxon>Metabacillus</taxon>
    </lineage>
</organism>
<protein>
    <submittedName>
        <fullName evidence="3">IS3 family transposase</fullName>
    </submittedName>
</protein>
<comment type="caution">
    <text evidence="3">The sequence shown here is derived from an EMBL/GenBank/DDBJ whole genome shotgun (WGS) entry which is preliminary data.</text>
</comment>
<dbReference type="AlphaFoldDB" id="A0A7X2SBS0"/>
<dbReference type="GO" id="GO:0003676">
    <property type="term" value="F:nucleic acid binding"/>
    <property type="evidence" value="ECO:0007669"/>
    <property type="project" value="InterPro"/>
</dbReference>
<dbReference type="Pfam" id="PF00665">
    <property type="entry name" value="rve"/>
    <property type="match status" value="1"/>
</dbReference>
<proteinExistence type="predicted"/>
<dbReference type="Pfam" id="PF13333">
    <property type="entry name" value="rve_2"/>
    <property type="match status" value="1"/>
</dbReference>
<dbReference type="Proteomes" id="UP000434639">
    <property type="component" value="Unassembled WGS sequence"/>
</dbReference>
<dbReference type="InterPro" id="IPR001584">
    <property type="entry name" value="Integrase_cat-core"/>
</dbReference>
<comment type="function">
    <text evidence="1">Involved in the transposition of the insertion sequence.</text>
</comment>
<dbReference type="InterPro" id="IPR036397">
    <property type="entry name" value="RNaseH_sf"/>
</dbReference>
<dbReference type="SUPFAM" id="SSF53098">
    <property type="entry name" value="Ribonuclease H-like"/>
    <property type="match status" value="1"/>
</dbReference>
<dbReference type="PANTHER" id="PTHR46889:SF5">
    <property type="entry name" value="INTEGRASE PROTEIN"/>
    <property type="match status" value="1"/>
</dbReference>
<dbReference type="GO" id="GO:0015074">
    <property type="term" value="P:DNA integration"/>
    <property type="evidence" value="ECO:0007669"/>
    <property type="project" value="InterPro"/>
</dbReference>
<dbReference type="InterPro" id="IPR025948">
    <property type="entry name" value="HTH-like_dom"/>
</dbReference>
<accession>A0A7X2SBS0</accession>
<dbReference type="InterPro" id="IPR050900">
    <property type="entry name" value="Transposase_IS3/IS150/IS904"/>
</dbReference>
<dbReference type="InterPro" id="IPR048020">
    <property type="entry name" value="Transpos_IS3"/>
</dbReference>
<feature type="domain" description="Integrase catalytic" evidence="2">
    <location>
        <begin position="137"/>
        <end position="306"/>
    </location>
</feature>
<dbReference type="Gene3D" id="3.30.420.10">
    <property type="entry name" value="Ribonuclease H-like superfamily/Ribonuclease H"/>
    <property type="match status" value="1"/>
</dbReference>
<dbReference type="PROSITE" id="PS50994">
    <property type="entry name" value="INTEGRASE"/>
    <property type="match status" value="1"/>
</dbReference>
<keyword evidence="4" id="KW-1185">Reference proteome</keyword>
<dbReference type="PANTHER" id="PTHR46889">
    <property type="entry name" value="TRANSPOSASE INSF FOR INSERTION SEQUENCE IS3B-RELATED"/>
    <property type="match status" value="1"/>
</dbReference>
<evidence type="ECO:0000313" key="3">
    <source>
        <dbReference type="EMBL" id="MTH55806.1"/>
    </source>
</evidence>
<gene>
    <name evidence="3" type="ORF">GKZ89_20740</name>
</gene>
<dbReference type="NCBIfam" id="NF033516">
    <property type="entry name" value="transpos_IS3"/>
    <property type="match status" value="1"/>
</dbReference>
<reference evidence="3 4" key="1">
    <citation type="journal article" date="2017" name="Int. J. Syst. Evol. Microbiol.">
        <title>Bacillus mangrovi sp. nov., isolated from a sediment sample from a mangrove forest.</title>
        <authorList>
            <person name="Gupta V."/>
            <person name="Singh P.K."/>
            <person name="Korpole S."/>
            <person name="Tanuku N.R.S."/>
            <person name="Pinnaka A.K."/>
        </authorList>
    </citation>
    <scope>NUCLEOTIDE SEQUENCE [LARGE SCALE GENOMIC DNA]</scope>
    <source>
        <strain evidence="3 4">KCTC 33872</strain>
    </source>
</reference>
<sequence length="318" mass="36987">METLTDKVEFAKEWVEAGFAVTRVISIVGISRSTYYYQQANPIPVKRTAGGRPIPGFSLDSKGKRVSDEQIKAYLMKLIGGMEAVYGYRKLTSCLKRKHHLTISKKKVYRLCKEMGILFPLKIRNSKYPRKIARNRIVTGPNQLWQIDIKYGYIPGIERFFYLASAIDVYDRKIVGFYLGRTCGGKDITNMLKTALRARKIENSGEDKLVLRTDNGPQFIGIQFQEFCLENKERLEHERIPPKSPNLNAYIESFHSVLERECYQRHEFQTFEEANDVVKEYIQFYNNKRVHGSLEDWPPAVYFQKHKKGEVKPRKIAL</sequence>
<dbReference type="RefSeq" id="WP_338324957.1">
    <property type="nucleotide sequence ID" value="NZ_WMIB01000050.1"/>
</dbReference>